<evidence type="ECO:0008006" key="3">
    <source>
        <dbReference type="Google" id="ProtNLM"/>
    </source>
</evidence>
<protein>
    <recommendedName>
        <fullName evidence="3">Glycosyl hydrolase family 63 C-terminal domain-containing protein</fullName>
    </recommendedName>
</protein>
<dbReference type="GO" id="GO:0009311">
    <property type="term" value="P:oligosaccharide metabolic process"/>
    <property type="evidence" value="ECO:0007669"/>
    <property type="project" value="InterPro"/>
</dbReference>
<comment type="caution">
    <text evidence="1">The sequence shown here is derived from an EMBL/GenBank/DDBJ whole genome shotgun (WGS) entry which is preliminary data.</text>
</comment>
<evidence type="ECO:0000313" key="2">
    <source>
        <dbReference type="Proteomes" id="UP000729701"/>
    </source>
</evidence>
<dbReference type="SUPFAM" id="SSF48208">
    <property type="entry name" value="Six-hairpin glycosidases"/>
    <property type="match status" value="1"/>
</dbReference>
<dbReference type="Gene3D" id="1.50.10.10">
    <property type="match status" value="1"/>
</dbReference>
<dbReference type="PANTHER" id="PTHR10412">
    <property type="entry name" value="MANNOSYL-OLIGOSACCHARIDE GLUCOSIDASE"/>
    <property type="match status" value="1"/>
</dbReference>
<reference evidence="1" key="1">
    <citation type="submission" date="2021-05" db="EMBL/GenBank/DDBJ databases">
        <authorList>
            <person name="Pietrasiak N."/>
            <person name="Ward R."/>
            <person name="Stajich J.E."/>
            <person name="Kurbessoian T."/>
        </authorList>
    </citation>
    <scope>NUCLEOTIDE SEQUENCE</scope>
    <source>
        <strain evidence="1">GSE-NOS-MK-12-04C</strain>
    </source>
</reference>
<reference evidence="1" key="2">
    <citation type="journal article" date="2022" name="Microbiol. Resour. Announc.">
        <title>Metagenome Sequencing to Explore Phylogenomics of Terrestrial Cyanobacteria.</title>
        <authorList>
            <person name="Ward R.D."/>
            <person name="Stajich J.E."/>
            <person name="Johansen J.R."/>
            <person name="Huntemann M."/>
            <person name="Clum A."/>
            <person name="Foster B."/>
            <person name="Foster B."/>
            <person name="Roux S."/>
            <person name="Palaniappan K."/>
            <person name="Varghese N."/>
            <person name="Mukherjee S."/>
            <person name="Reddy T.B.K."/>
            <person name="Daum C."/>
            <person name="Copeland A."/>
            <person name="Chen I.A."/>
            <person name="Ivanova N.N."/>
            <person name="Kyrpides N.C."/>
            <person name="Shapiro N."/>
            <person name="Eloe-Fadrosh E.A."/>
            <person name="Pietrasiak N."/>
        </authorList>
    </citation>
    <scope>NUCLEOTIDE SEQUENCE</scope>
    <source>
        <strain evidence="1">GSE-NOS-MK-12-04C</strain>
    </source>
</reference>
<sequence length="242" mass="28107">MSSLLRNAIALELATENPVYEDIASKFFEHFLYIADAMNGVGEDKIPLWDKTDRFYYDVLRLPDGTNVPLRVRSLVGLVPLFAIMTLEAEIFAQLPNFARRTEWFIHNRPDLRDNVACMQKQGVGERRLLAIAYPDKLRAILQTMLNEQEFLSPYGIRSVSKYHAVRPYRFDVNGTQYYVDYEPGESTTALFGGNSNWREPIWFPTNYLLIEALLRFHDYLGDEFKVECPTGSGQWMNLRFK</sequence>
<dbReference type="AlphaFoldDB" id="A0A951QSW7"/>
<dbReference type="GO" id="GO:0004573">
    <property type="term" value="F:Glc3Man9GlcNAc2 oligosaccharide glucosidase activity"/>
    <property type="evidence" value="ECO:0007669"/>
    <property type="project" value="InterPro"/>
</dbReference>
<gene>
    <name evidence="1" type="ORF">KME60_30275</name>
</gene>
<dbReference type="InterPro" id="IPR004888">
    <property type="entry name" value="Glycoside_hydrolase_63"/>
</dbReference>
<dbReference type="Proteomes" id="UP000729701">
    <property type="component" value="Unassembled WGS sequence"/>
</dbReference>
<organism evidence="1 2">
    <name type="scientific">Cyanomargarita calcarea GSE-NOS-MK-12-04C</name>
    <dbReference type="NCBI Taxonomy" id="2839659"/>
    <lineage>
        <taxon>Bacteria</taxon>
        <taxon>Bacillati</taxon>
        <taxon>Cyanobacteriota</taxon>
        <taxon>Cyanophyceae</taxon>
        <taxon>Nostocales</taxon>
        <taxon>Cyanomargaritaceae</taxon>
        <taxon>Cyanomargarita</taxon>
    </lineage>
</organism>
<dbReference type="EMBL" id="JAHHGZ010000049">
    <property type="protein sequence ID" value="MBW4671597.1"/>
    <property type="molecule type" value="Genomic_DNA"/>
</dbReference>
<evidence type="ECO:0000313" key="1">
    <source>
        <dbReference type="EMBL" id="MBW4671597.1"/>
    </source>
</evidence>
<dbReference type="InterPro" id="IPR008928">
    <property type="entry name" value="6-hairpin_glycosidase_sf"/>
</dbReference>
<proteinExistence type="predicted"/>
<dbReference type="InterPro" id="IPR012341">
    <property type="entry name" value="6hp_glycosidase-like_sf"/>
</dbReference>
<name>A0A951QSW7_9CYAN</name>
<dbReference type="PANTHER" id="PTHR10412:SF10">
    <property type="entry name" value="GLYCOSYL HYDROLASE FAMILY 63 C-TERMINAL DOMAIN-CONTAINING PROTEIN"/>
    <property type="match status" value="1"/>
</dbReference>
<accession>A0A951QSW7</accession>